<organism evidence="2 3">
    <name type="scientific">Bacillus benzoevorans</name>
    <dbReference type="NCBI Taxonomy" id="1456"/>
    <lineage>
        <taxon>Bacteria</taxon>
        <taxon>Bacillati</taxon>
        <taxon>Bacillota</taxon>
        <taxon>Bacilli</taxon>
        <taxon>Bacillales</taxon>
        <taxon>Bacillaceae</taxon>
        <taxon>Bacillus</taxon>
    </lineage>
</organism>
<gene>
    <name evidence="2" type="ORF">HNR53_001141</name>
</gene>
<accession>A0A7X0HPE1</accession>
<dbReference type="Proteomes" id="UP000531594">
    <property type="component" value="Unassembled WGS sequence"/>
</dbReference>
<dbReference type="EMBL" id="JACHGK010000002">
    <property type="protein sequence ID" value="MBB6444533.1"/>
    <property type="molecule type" value="Genomic_DNA"/>
</dbReference>
<dbReference type="RefSeq" id="WP_184523654.1">
    <property type="nucleotide sequence ID" value="NZ_JACHGK010000002.1"/>
</dbReference>
<proteinExistence type="predicted"/>
<keyword evidence="1" id="KW-0472">Membrane</keyword>
<evidence type="ECO:0000313" key="3">
    <source>
        <dbReference type="Proteomes" id="UP000531594"/>
    </source>
</evidence>
<keyword evidence="3" id="KW-1185">Reference proteome</keyword>
<name>A0A7X0HPE1_9BACI</name>
<keyword evidence="1" id="KW-0812">Transmembrane</keyword>
<dbReference type="AlphaFoldDB" id="A0A7X0HPE1"/>
<sequence length="69" mass="7467">MLSNIGVPGLVLVINIILGIVGLFILYKVISAAVKDGINKSVVGKFIEKKDEFSEGKKSFLDSDLDNDK</sequence>
<keyword evidence="1" id="KW-1133">Transmembrane helix</keyword>
<comment type="caution">
    <text evidence="2">The sequence shown here is derived from an EMBL/GenBank/DDBJ whole genome shotgun (WGS) entry which is preliminary data.</text>
</comment>
<reference evidence="2 3" key="1">
    <citation type="submission" date="2020-08" db="EMBL/GenBank/DDBJ databases">
        <title>Genomic Encyclopedia of Type Strains, Phase IV (KMG-IV): sequencing the most valuable type-strain genomes for metagenomic binning, comparative biology and taxonomic classification.</title>
        <authorList>
            <person name="Goeker M."/>
        </authorList>
    </citation>
    <scope>NUCLEOTIDE SEQUENCE [LARGE SCALE GENOMIC DNA]</scope>
    <source>
        <strain evidence="2 3">DSM 5391</strain>
    </source>
</reference>
<protein>
    <submittedName>
        <fullName evidence="2">Uncharacterized protein</fullName>
    </submittedName>
</protein>
<evidence type="ECO:0000313" key="2">
    <source>
        <dbReference type="EMBL" id="MBB6444533.1"/>
    </source>
</evidence>
<feature type="transmembrane region" description="Helical" evidence="1">
    <location>
        <begin position="6"/>
        <end position="27"/>
    </location>
</feature>
<evidence type="ECO:0000256" key="1">
    <source>
        <dbReference type="SAM" id="Phobius"/>
    </source>
</evidence>